<evidence type="ECO:0000256" key="1">
    <source>
        <dbReference type="ARBA" id="ARBA00011009"/>
    </source>
</evidence>
<dbReference type="NCBIfam" id="NF000940">
    <property type="entry name" value="PRK00094.1-2"/>
    <property type="match status" value="1"/>
</dbReference>
<dbReference type="NCBIfam" id="NF000942">
    <property type="entry name" value="PRK00094.1-4"/>
    <property type="match status" value="1"/>
</dbReference>
<dbReference type="PIRSF" id="PIRSF000114">
    <property type="entry name" value="Glycerol-3-P_dh"/>
    <property type="match status" value="1"/>
</dbReference>
<dbReference type="FunFam" id="1.10.1040.10:FF:000001">
    <property type="entry name" value="Glycerol-3-phosphate dehydrogenase [NAD(P)+]"/>
    <property type="match status" value="1"/>
</dbReference>
<dbReference type="PROSITE" id="PS00957">
    <property type="entry name" value="NAD_G3PDH"/>
    <property type="match status" value="1"/>
</dbReference>
<dbReference type="InterPro" id="IPR011128">
    <property type="entry name" value="G3P_DH_NAD-dep_N"/>
</dbReference>
<dbReference type="Pfam" id="PF07479">
    <property type="entry name" value="NAD_Gly3P_dh_C"/>
    <property type="match status" value="1"/>
</dbReference>
<gene>
    <name evidence="6" type="ORF">METZ01_LOCUS113635</name>
</gene>
<accession>A0A381X8H7</accession>
<dbReference type="Pfam" id="PF01210">
    <property type="entry name" value="NAD_Gly3P_dh_N"/>
    <property type="match status" value="1"/>
</dbReference>
<dbReference type="Gene3D" id="1.10.1040.10">
    <property type="entry name" value="N-(1-d-carboxylethyl)-l-norvaline Dehydrogenase, domain 2"/>
    <property type="match status" value="1"/>
</dbReference>
<keyword evidence="3" id="KW-0520">NAD</keyword>
<comment type="similarity">
    <text evidence="1">Belongs to the NAD-dependent glycerol-3-phosphate dehydrogenase family.</text>
</comment>
<dbReference type="FunFam" id="3.40.50.720:FF:000019">
    <property type="entry name" value="Glycerol-3-phosphate dehydrogenase [NAD(P)+]"/>
    <property type="match status" value="1"/>
</dbReference>
<proteinExistence type="inferred from homology"/>
<dbReference type="Gene3D" id="3.40.50.720">
    <property type="entry name" value="NAD(P)-binding Rossmann-like Domain"/>
    <property type="match status" value="1"/>
</dbReference>
<dbReference type="GO" id="GO:0005975">
    <property type="term" value="P:carbohydrate metabolic process"/>
    <property type="evidence" value="ECO:0007669"/>
    <property type="project" value="InterPro"/>
</dbReference>
<organism evidence="6">
    <name type="scientific">marine metagenome</name>
    <dbReference type="NCBI Taxonomy" id="408172"/>
    <lineage>
        <taxon>unclassified sequences</taxon>
        <taxon>metagenomes</taxon>
        <taxon>ecological metagenomes</taxon>
    </lineage>
</organism>
<dbReference type="SUPFAM" id="SSF51735">
    <property type="entry name" value="NAD(P)-binding Rossmann-fold domains"/>
    <property type="match status" value="1"/>
</dbReference>
<protein>
    <recommendedName>
        <fullName evidence="7">Glycerol-3-phosphate dehydrogenase NAD-dependent N-terminal domain-containing protein</fullName>
    </recommendedName>
</protein>
<evidence type="ECO:0000259" key="4">
    <source>
        <dbReference type="Pfam" id="PF01210"/>
    </source>
</evidence>
<dbReference type="PRINTS" id="PR00077">
    <property type="entry name" value="GPDHDRGNASE"/>
</dbReference>
<dbReference type="GO" id="GO:0046168">
    <property type="term" value="P:glycerol-3-phosphate catabolic process"/>
    <property type="evidence" value="ECO:0007669"/>
    <property type="project" value="InterPro"/>
</dbReference>
<dbReference type="SUPFAM" id="SSF48179">
    <property type="entry name" value="6-phosphogluconate dehydrogenase C-terminal domain-like"/>
    <property type="match status" value="1"/>
</dbReference>
<dbReference type="AlphaFoldDB" id="A0A381X8H7"/>
<evidence type="ECO:0000259" key="5">
    <source>
        <dbReference type="Pfam" id="PF07479"/>
    </source>
</evidence>
<dbReference type="GO" id="GO:0005829">
    <property type="term" value="C:cytosol"/>
    <property type="evidence" value="ECO:0007669"/>
    <property type="project" value="TreeGrafter"/>
</dbReference>
<dbReference type="GO" id="GO:0051287">
    <property type="term" value="F:NAD binding"/>
    <property type="evidence" value="ECO:0007669"/>
    <property type="project" value="InterPro"/>
</dbReference>
<evidence type="ECO:0000313" key="6">
    <source>
        <dbReference type="EMBL" id="SVA60781.1"/>
    </source>
</evidence>
<dbReference type="EMBL" id="UINC01014204">
    <property type="protein sequence ID" value="SVA60781.1"/>
    <property type="molecule type" value="Genomic_DNA"/>
</dbReference>
<reference evidence="6" key="1">
    <citation type="submission" date="2018-05" db="EMBL/GenBank/DDBJ databases">
        <authorList>
            <person name="Lanie J.A."/>
            <person name="Ng W.-L."/>
            <person name="Kazmierczak K.M."/>
            <person name="Andrzejewski T.M."/>
            <person name="Davidsen T.M."/>
            <person name="Wayne K.J."/>
            <person name="Tettelin H."/>
            <person name="Glass J.I."/>
            <person name="Rusch D."/>
            <person name="Podicherti R."/>
            <person name="Tsui H.-C.T."/>
            <person name="Winkler M.E."/>
        </authorList>
    </citation>
    <scope>NUCLEOTIDE SEQUENCE</scope>
</reference>
<dbReference type="InterPro" id="IPR006168">
    <property type="entry name" value="G3P_DH_NAD-dep"/>
</dbReference>
<feature type="domain" description="Glycerol-3-phosphate dehydrogenase NAD-dependent C-terminal" evidence="5">
    <location>
        <begin position="184"/>
        <end position="324"/>
    </location>
</feature>
<dbReference type="InterPro" id="IPR013328">
    <property type="entry name" value="6PGD_dom2"/>
</dbReference>
<evidence type="ECO:0008006" key="7">
    <source>
        <dbReference type="Google" id="ProtNLM"/>
    </source>
</evidence>
<dbReference type="InterPro" id="IPR006109">
    <property type="entry name" value="G3P_DH_NAD-dep_C"/>
</dbReference>
<evidence type="ECO:0000256" key="3">
    <source>
        <dbReference type="ARBA" id="ARBA00023027"/>
    </source>
</evidence>
<keyword evidence="2" id="KW-0560">Oxidoreductase</keyword>
<name>A0A381X8H7_9ZZZZ</name>
<feature type="domain" description="Glycerol-3-phosphate dehydrogenase NAD-dependent N-terminal" evidence="4">
    <location>
        <begin position="8"/>
        <end position="164"/>
    </location>
</feature>
<dbReference type="InterPro" id="IPR008927">
    <property type="entry name" value="6-PGluconate_DH-like_C_sf"/>
</dbReference>
<dbReference type="PANTHER" id="PTHR11728">
    <property type="entry name" value="GLYCEROL-3-PHOSPHATE DEHYDROGENASE"/>
    <property type="match status" value="1"/>
</dbReference>
<dbReference type="InterPro" id="IPR036291">
    <property type="entry name" value="NAD(P)-bd_dom_sf"/>
</dbReference>
<evidence type="ECO:0000256" key="2">
    <source>
        <dbReference type="ARBA" id="ARBA00023002"/>
    </source>
</evidence>
<dbReference type="HAMAP" id="MF_00394">
    <property type="entry name" value="NAD_Glyc3P_dehydrog"/>
    <property type="match status" value="1"/>
</dbReference>
<dbReference type="PANTHER" id="PTHR11728:SF1">
    <property type="entry name" value="GLYCEROL-3-PHOSPHATE DEHYDROGENASE [NAD(+)] 2, CHLOROPLASTIC"/>
    <property type="match status" value="1"/>
</dbReference>
<dbReference type="GO" id="GO:0047952">
    <property type="term" value="F:glycerol-3-phosphate dehydrogenase [NAD(P)+] activity"/>
    <property type="evidence" value="ECO:0007669"/>
    <property type="project" value="TreeGrafter"/>
</dbReference>
<sequence>MKEATRCVSVIGAGAWGTALGSVLAGKGHTVKVWSFEGDVASYINEKRTNPYLPGVELPETLRATTDLESAVSDAQLIVSATPSQFVRGVMEHAGHHISSESLLVSASKGIELGTNLRMEEVLTEVLSGVLSEPLSVLSGPSFAAEVAAGVPTTVVVASRDEAIAIRVREFFQNPSFRIYTNTDVTGVELGGSLKNVVALAAGVTAGLGMGHNTTAAVITRGLAEITRLGVAVGAEQATFYGLAGVGDLVLTCNASLSRNRTVGYRLGQGESLEEILSDMAAVAEGVKTTEAAYELASQHEVEMPITEKMYAIVHEGRDPSEALRALMARDPKSEEWS</sequence>